<dbReference type="SUPFAM" id="SSF55729">
    <property type="entry name" value="Acyl-CoA N-acyltransferases (Nat)"/>
    <property type="match status" value="1"/>
</dbReference>
<protein>
    <submittedName>
        <fullName evidence="2">N-acetyltransferase</fullName>
    </submittedName>
</protein>
<dbReference type="PANTHER" id="PTHR43792">
    <property type="entry name" value="GNAT FAMILY, PUTATIVE (AFU_ORTHOLOGUE AFUA_3G00765)-RELATED-RELATED"/>
    <property type="match status" value="1"/>
</dbReference>
<proteinExistence type="predicted"/>
<accession>A0A411E8X5</accession>
<evidence type="ECO:0000259" key="1">
    <source>
        <dbReference type="PROSITE" id="PS51186"/>
    </source>
</evidence>
<keyword evidence="3" id="KW-1185">Reference proteome</keyword>
<dbReference type="Proteomes" id="UP000290889">
    <property type="component" value="Chromosome"/>
</dbReference>
<dbReference type="GO" id="GO:0016747">
    <property type="term" value="F:acyltransferase activity, transferring groups other than amino-acyl groups"/>
    <property type="evidence" value="ECO:0007669"/>
    <property type="project" value="InterPro"/>
</dbReference>
<gene>
    <name evidence="2" type="ORF">EQY75_05185</name>
</gene>
<dbReference type="RefSeq" id="WP_129603483.1">
    <property type="nucleotide sequence ID" value="NZ_CP035544.1"/>
</dbReference>
<reference evidence="2 3" key="1">
    <citation type="submission" date="2019-01" db="EMBL/GenBank/DDBJ databases">
        <title>Muriicola soli sp. nov., isolated from soil.</title>
        <authorList>
            <person name="Kang H.J."/>
            <person name="Kim S.B."/>
        </authorList>
    </citation>
    <scope>NUCLEOTIDE SEQUENCE [LARGE SCALE GENOMIC DNA]</scope>
    <source>
        <strain evidence="2 3">MMS17-SY002</strain>
    </source>
</reference>
<dbReference type="InterPro" id="IPR016181">
    <property type="entry name" value="Acyl_CoA_acyltransferase"/>
</dbReference>
<dbReference type="EMBL" id="CP035544">
    <property type="protein sequence ID" value="QBA63984.1"/>
    <property type="molecule type" value="Genomic_DNA"/>
</dbReference>
<name>A0A411E8X5_9FLAO</name>
<organism evidence="2 3">
    <name type="scientific">Muriicola soli</name>
    <dbReference type="NCBI Taxonomy" id="2507538"/>
    <lineage>
        <taxon>Bacteria</taxon>
        <taxon>Pseudomonadati</taxon>
        <taxon>Bacteroidota</taxon>
        <taxon>Flavobacteriia</taxon>
        <taxon>Flavobacteriales</taxon>
        <taxon>Flavobacteriaceae</taxon>
        <taxon>Muriicola</taxon>
    </lineage>
</organism>
<feature type="domain" description="N-acetyltransferase" evidence="1">
    <location>
        <begin position="10"/>
        <end position="166"/>
    </location>
</feature>
<dbReference type="AlphaFoldDB" id="A0A411E8X5"/>
<dbReference type="PANTHER" id="PTHR43792:SF1">
    <property type="entry name" value="N-ACETYLTRANSFERASE DOMAIN-CONTAINING PROTEIN"/>
    <property type="match status" value="1"/>
</dbReference>
<sequence length="172" mass="20216">MYTTIETERLRLRPINLKDVDFIFELVNSKGWLEFIGDRNVSDKKDAENYIKRILANENYFYTIFELKNTLKAIGIITLLNREEEEFPDIGFALLPYFESNGYAFEASRYYLDKIKNLNTYDNIIAITIPDNVKSIRLLEKLGLHYMGNYKKGEEILSYYSLKNVKPATKNL</sequence>
<dbReference type="InterPro" id="IPR000182">
    <property type="entry name" value="GNAT_dom"/>
</dbReference>
<dbReference type="Gene3D" id="3.40.630.30">
    <property type="match status" value="1"/>
</dbReference>
<dbReference type="OrthoDB" id="9798081at2"/>
<evidence type="ECO:0000313" key="2">
    <source>
        <dbReference type="EMBL" id="QBA63984.1"/>
    </source>
</evidence>
<dbReference type="Pfam" id="PF13302">
    <property type="entry name" value="Acetyltransf_3"/>
    <property type="match status" value="1"/>
</dbReference>
<evidence type="ECO:0000313" key="3">
    <source>
        <dbReference type="Proteomes" id="UP000290889"/>
    </source>
</evidence>
<keyword evidence="2" id="KW-0808">Transferase</keyword>
<dbReference type="PROSITE" id="PS51186">
    <property type="entry name" value="GNAT"/>
    <property type="match status" value="1"/>
</dbReference>
<dbReference type="KEGG" id="mur:EQY75_05185"/>
<dbReference type="InterPro" id="IPR051531">
    <property type="entry name" value="N-acetyltransferase"/>
</dbReference>